<dbReference type="InterPro" id="IPR001611">
    <property type="entry name" value="Leu-rich_rpt"/>
</dbReference>
<dbReference type="PROSITE" id="PS50011">
    <property type="entry name" value="PROTEIN_KINASE_DOM"/>
    <property type="match status" value="1"/>
</dbReference>
<dbReference type="InterPro" id="IPR001245">
    <property type="entry name" value="Ser-Thr/Tyr_kinase_cat_dom"/>
</dbReference>
<evidence type="ECO:0000256" key="9">
    <source>
        <dbReference type="ARBA" id="ARBA00023180"/>
    </source>
</evidence>
<dbReference type="PANTHER" id="PTHR48006:SF76">
    <property type="entry name" value="LRR RECEPTOR-LIKE KINASE"/>
    <property type="match status" value="1"/>
</dbReference>
<keyword evidence="4 11" id="KW-0812">Transmembrane</keyword>
<dbReference type="FunFam" id="3.30.200.20:FF:000371">
    <property type="entry name" value="Protein NSP-INTERACTING KINASE 2"/>
    <property type="match status" value="1"/>
</dbReference>
<dbReference type="InterPro" id="IPR011009">
    <property type="entry name" value="Kinase-like_dom_sf"/>
</dbReference>
<dbReference type="GO" id="GO:0004672">
    <property type="term" value="F:protein kinase activity"/>
    <property type="evidence" value="ECO:0007669"/>
    <property type="project" value="InterPro"/>
</dbReference>
<evidence type="ECO:0000256" key="7">
    <source>
        <dbReference type="ARBA" id="ARBA00022989"/>
    </source>
</evidence>
<comment type="caution">
    <text evidence="14">The sequence shown here is derived from an EMBL/GenBank/DDBJ whole genome shotgun (WGS) entry which is preliminary data.</text>
</comment>
<organism evidence="14 15">
    <name type="scientific">Cuscuta australis</name>
    <dbReference type="NCBI Taxonomy" id="267555"/>
    <lineage>
        <taxon>Eukaryota</taxon>
        <taxon>Viridiplantae</taxon>
        <taxon>Streptophyta</taxon>
        <taxon>Embryophyta</taxon>
        <taxon>Tracheophyta</taxon>
        <taxon>Spermatophyta</taxon>
        <taxon>Magnoliopsida</taxon>
        <taxon>eudicotyledons</taxon>
        <taxon>Gunneridae</taxon>
        <taxon>Pentapetalae</taxon>
        <taxon>asterids</taxon>
        <taxon>lamiids</taxon>
        <taxon>Solanales</taxon>
        <taxon>Convolvulaceae</taxon>
        <taxon>Cuscuteae</taxon>
        <taxon>Cuscuta</taxon>
        <taxon>Cuscuta subgen. Grammica</taxon>
        <taxon>Cuscuta sect. Cleistogrammica</taxon>
    </lineage>
</organism>
<feature type="signal peptide" evidence="12">
    <location>
        <begin position="1"/>
        <end position="17"/>
    </location>
</feature>
<keyword evidence="15" id="KW-1185">Reference proteome</keyword>
<proteinExistence type="inferred from homology"/>
<dbReference type="FunFam" id="3.80.10.10:FF:000111">
    <property type="entry name" value="LRR receptor-like serine/threonine-protein kinase ERECTA"/>
    <property type="match status" value="1"/>
</dbReference>
<dbReference type="InterPro" id="IPR000719">
    <property type="entry name" value="Prot_kinase_dom"/>
</dbReference>
<feature type="chain" id="PRO_5016428086" description="Protein kinase domain-containing protein" evidence="12">
    <location>
        <begin position="18"/>
        <end position="683"/>
    </location>
</feature>
<evidence type="ECO:0000256" key="4">
    <source>
        <dbReference type="ARBA" id="ARBA00022692"/>
    </source>
</evidence>
<dbReference type="EMBL" id="NQVE01000027">
    <property type="protein sequence ID" value="RAL53427.1"/>
    <property type="molecule type" value="Genomic_DNA"/>
</dbReference>
<reference evidence="14 15" key="1">
    <citation type="submission" date="2018-06" db="EMBL/GenBank/DDBJ databases">
        <title>The Genome of Cuscuta australis (Dodder) Provides Insight into the Evolution of Plant Parasitism.</title>
        <authorList>
            <person name="Liu H."/>
        </authorList>
    </citation>
    <scope>NUCLEOTIDE SEQUENCE [LARGE SCALE GENOMIC DNA]</scope>
    <source>
        <strain evidence="15">cv. Yunnan</strain>
        <tissue evidence="14">Vines</tissue>
    </source>
</reference>
<protein>
    <recommendedName>
        <fullName evidence="13">Protein kinase domain-containing protein</fullName>
    </recommendedName>
</protein>
<keyword evidence="7 11" id="KW-1133">Transmembrane helix</keyword>
<evidence type="ECO:0000256" key="3">
    <source>
        <dbReference type="ARBA" id="ARBA00022614"/>
    </source>
</evidence>
<dbReference type="Proteomes" id="UP000249390">
    <property type="component" value="Unassembled WGS sequence"/>
</dbReference>
<dbReference type="PANTHER" id="PTHR48006">
    <property type="entry name" value="LEUCINE-RICH REPEAT-CONTAINING PROTEIN DDB_G0281931-RELATED"/>
    <property type="match status" value="1"/>
</dbReference>
<keyword evidence="8 11" id="KW-0472">Membrane</keyword>
<dbReference type="InterPro" id="IPR051824">
    <property type="entry name" value="LRR_Rcpt-Like_S/T_Kinase"/>
</dbReference>
<dbReference type="Gene3D" id="1.10.510.10">
    <property type="entry name" value="Transferase(Phosphotransferase) domain 1"/>
    <property type="match status" value="1"/>
</dbReference>
<dbReference type="FunFam" id="3.80.10.10:FF:000129">
    <property type="entry name" value="Leucine-rich repeat receptor-like kinase"/>
    <property type="match status" value="1"/>
</dbReference>
<dbReference type="Gene3D" id="3.80.10.10">
    <property type="entry name" value="Ribonuclease Inhibitor"/>
    <property type="match status" value="2"/>
</dbReference>
<evidence type="ECO:0000256" key="2">
    <source>
        <dbReference type="ARBA" id="ARBA00009592"/>
    </source>
</evidence>
<dbReference type="GO" id="GO:0005524">
    <property type="term" value="F:ATP binding"/>
    <property type="evidence" value="ECO:0007669"/>
    <property type="project" value="InterPro"/>
</dbReference>
<dbReference type="InterPro" id="IPR013210">
    <property type="entry name" value="LRR_N_plant-typ"/>
</dbReference>
<keyword evidence="9" id="KW-0325">Glycoprotein</keyword>
<dbReference type="Pfam" id="PF07714">
    <property type="entry name" value="PK_Tyr_Ser-Thr"/>
    <property type="match status" value="1"/>
</dbReference>
<accession>A0A328E6A4</accession>
<dbReference type="SUPFAM" id="SSF56112">
    <property type="entry name" value="Protein kinase-like (PK-like)"/>
    <property type="match status" value="1"/>
</dbReference>
<evidence type="ECO:0000313" key="14">
    <source>
        <dbReference type="EMBL" id="RAL53427.1"/>
    </source>
</evidence>
<dbReference type="Pfam" id="PF08263">
    <property type="entry name" value="LRRNT_2"/>
    <property type="match status" value="1"/>
</dbReference>
<keyword evidence="5 12" id="KW-0732">Signal</keyword>
<dbReference type="Gene3D" id="3.30.200.20">
    <property type="entry name" value="Phosphorylase Kinase, domain 1"/>
    <property type="match status" value="1"/>
</dbReference>
<evidence type="ECO:0000256" key="10">
    <source>
        <dbReference type="SAM" id="MobiDB-lite"/>
    </source>
</evidence>
<evidence type="ECO:0000256" key="8">
    <source>
        <dbReference type="ARBA" id="ARBA00023136"/>
    </source>
</evidence>
<evidence type="ECO:0000256" key="5">
    <source>
        <dbReference type="ARBA" id="ARBA00022729"/>
    </source>
</evidence>
<comment type="subcellular location">
    <subcellularLocation>
        <location evidence="1">Membrane</location>
        <topology evidence="1">Single-pass type I membrane protein</topology>
    </subcellularLocation>
</comment>
<evidence type="ECO:0000256" key="12">
    <source>
        <dbReference type="SAM" id="SignalP"/>
    </source>
</evidence>
<evidence type="ECO:0000313" key="15">
    <source>
        <dbReference type="Proteomes" id="UP000249390"/>
    </source>
</evidence>
<keyword evidence="6" id="KW-0677">Repeat</keyword>
<evidence type="ECO:0000256" key="6">
    <source>
        <dbReference type="ARBA" id="ARBA00022737"/>
    </source>
</evidence>
<keyword evidence="3" id="KW-0433">Leucine-rich repeat</keyword>
<evidence type="ECO:0000256" key="1">
    <source>
        <dbReference type="ARBA" id="ARBA00004479"/>
    </source>
</evidence>
<feature type="region of interest" description="Disordered" evidence="10">
    <location>
        <begin position="273"/>
        <end position="308"/>
    </location>
</feature>
<evidence type="ECO:0000256" key="11">
    <source>
        <dbReference type="SAM" id="Phobius"/>
    </source>
</evidence>
<name>A0A328E6A4_9ASTE</name>
<evidence type="ECO:0000259" key="13">
    <source>
        <dbReference type="PROSITE" id="PS50011"/>
    </source>
</evidence>
<feature type="transmembrane region" description="Helical" evidence="11">
    <location>
        <begin position="315"/>
        <end position="339"/>
    </location>
</feature>
<dbReference type="SUPFAM" id="SSF52058">
    <property type="entry name" value="L domain-like"/>
    <property type="match status" value="1"/>
</dbReference>
<feature type="domain" description="Protein kinase" evidence="13">
    <location>
        <begin position="410"/>
        <end position="680"/>
    </location>
</feature>
<gene>
    <name evidence="14" type="ORF">DM860_007099</name>
</gene>
<dbReference type="SMART" id="SM00220">
    <property type="entry name" value="S_TKc"/>
    <property type="match status" value="1"/>
</dbReference>
<dbReference type="GO" id="GO:0016020">
    <property type="term" value="C:membrane"/>
    <property type="evidence" value="ECO:0007669"/>
    <property type="project" value="UniProtKB-SubCell"/>
</dbReference>
<sequence>MGSNVLFIFLLFLGVFCLQSACKSKEHNALMELKDGLDPGGKLLSSWNIDGITCSFEGVGCNEEKMVINISLPTKGLTGRLLPVVANLTSLSGLYLHYNNLSGEIPSEIGKLSRLTDLYLNVNNFSGSIPQEIGNISSLKVLEISYNQLTGGIPEEIGALKKLEILALEYNKLVGFIPPSLGSLNLLKSVFLGFNRLSGQIPTTLARAPNLEFLDVQNNTLAGAIPPDLKRLNESFHGANNSGLCGNGFSLVRVCTSWDAGIINIVDPPLASEPHNETAPVSAPEHPDIPLPCNPGHCPTSSSLSSSSPSKTRQFGIIIGVISLVVTLLVAIAVAMFLYRWHSQEENTSKPYDDPHVNESVRYPSTRMNLEHSEQLDVMSPDYCTLDDDDRLLGGFKYNLEEIESATQHFSYNNLLGKSKFSAVYKGILKDGSTVAIKSINATACKSDESEFMKGLNVLMSLKQDNLVELRGFCCSRARGEYFLVYSFASKGNLALYLDLEEGNGQILNWPRRVSIIKGIAKGLEYLHDSEGNKSSIVHQNISVEKILLDELFNPLISDSGLLKLFAEDVVYSALKVSAALGYMAPEYITTGRFTEKSDVYAFGVIILQVLSGKCILMSSARQVAESRNFAALIDPNLKGSFFESEAAKLIKVALDCTTEIPGERPSMAAVIEELNRPSRSSD</sequence>
<dbReference type="Pfam" id="PF00560">
    <property type="entry name" value="LRR_1"/>
    <property type="match status" value="5"/>
</dbReference>
<comment type="similarity">
    <text evidence="2">Belongs to the RLP family.</text>
</comment>
<dbReference type="InterPro" id="IPR032675">
    <property type="entry name" value="LRR_dom_sf"/>
</dbReference>
<dbReference type="AlphaFoldDB" id="A0A328E6A4"/>